<protein>
    <submittedName>
        <fullName evidence="2">Putative TesA-like protein protease</fullName>
    </submittedName>
</protein>
<dbReference type="InterPro" id="IPR051532">
    <property type="entry name" value="Ester_Hydrolysis_Enzymes"/>
</dbReference>
<feature type="domain" description="SGNH hydrolase-type esterase" evidence="1">
    <location>
        <begin position="10"/>
        <end position="188"/>
    </location>
</feature>
<dbReference type="InterPro" id="IPR036514">
    <property type="entry name" value="SGNH_hydro_sf"/>
</dbReference>
<keyword evidence="2" id="KW-0378">Hydrolase</keyword>
<dbReference type="Gene3D" id="3.40.50.1110">
    <property type="entry name" value="SGNH hydrolase"/>
    <property type="match status" value="1"/>
</dbReference>
<dbReference type="PANTHER" id="PTHR30383">
    <property type="entry name" value="THIOESTERASE 1/PROTEASE 1/LYSOPHOSPHOLIPASE L1"/>
    <property type="match status" value="1"/>
</dbReference>
<gene>
    <name evidence="2" type="ORF">ACD_80C00166G0018</name>
</gene>
<dbReference type="PANTHER" id="PTHR30383:SF5">
    <property type="entry name" value="SGNH HYDROLASE-TYPE ESTERASE DOMAIN-CONTAINING PROTEIN"/>
    <property type="match status" value="1"/>
</dbReference>
<evidence type="ECO:0000313" key="2">
    <source>
        <dbReference type="EMBL" id="EKD24757.1"/>
    </source>
</evidence>
<dbReference type="GO" id="GO:0004622">
    <property type="term" value="F:phosphatidylcholine lysophospholipase activity"/>
    <property type="evidence" value="ECO:0007669"/>
    <property type="project" value="TreeGrafter"/>
</dbReference>
<dbReference type="InterPro" id="IPR013830">
    <property type="entry name" value="SGNH_hydro"/>
</dbReference>
<reference evidence="2" key="1">
    <citation type="journal article" date="2012" name="Science">
        <title>Fermentation, hydrogen, and sulfur metabolism in multiple uncultivated bacterial phyla.</title>
        <authorList>
            <person name="Wrighton K.C."/>
            <person name="Thomas B.C."/>
            <person name="Sharon I."/>
            <person name="Miller C.S."/>
            <person name="Castelle C.J."/>
            <person name="VerBerkmoes N.C."/>
            <person name="Wilkins M.J."/>
            <person name="Hettich R.L."/>
            <person name="Lipton M.S."/>
            <person name="Williams K.H."/>
            <person name="Long P.E."/>
            <person name="Banfield J.F."/>
        </authorList>
    </citation>
    <scope>NUCLEOTIDE SEQUENCE [LARGE SCALE GENOMIC DNA]</scope>
</reference>
<comment type="caution">
    <text evidence="2">The sequence shown here is derived from an EMBL/GenBank/DDBJ whole genome shotgun (WGS) entry which is preliminary data.</text>
</comment>
<proteinExistence type="predicted"/>
<dbReference type="GO" id="GO:0008233">
    <property type="term" value="F:peptidase activity"/>
    <property type="evidence" value="ECO:0007669"/>
    <property type="project" value="UniProtKB-KW"/>
</dbReference>
<dbReference type="EMBL" id="AMFJ01036173">
    <property type="protein sequence ID" value="EKD24757.1"/>
    <property type="molecule type" value="Genomic_DNA"/>
</dbReference>
<dbReference type="AlphaFoldDB" id="K1XI29"/>
<sequence length="204" mass="23560">METIIWIRWDSITMWARDLEKWGRAARLHSYLWKKYLRENGEYGVVYNLGIDGDTSTGKLKRFTVEAEARDPNVIIFATGANDCDYTEGRKHHVPVEIFRANMINLIGQARKFTDQIVIIWLIACDETKTIPIPRVPELSQDMEAISLYNNVLKEVAAQEKVLFIDVLDVIGDQDLEDGMHPTAEGHEKMFVRIRDVLIEKKII</sequence>
<dbReference type="Pfam" id="PF13472">
    <property type="entry name" value="Lipase_GDSL_2"/>
    <property type="match status" value="1"/>
</dbReference>
<organism evidence="2">
    <name type="scientific">uncultured bacterium</name>
    <name type="common">gcode 4</name>
    <dbReference type="NCBI Taxonomy" id="1234023"/>
    <lineage>
        <taxon>Bacteria</taxon>
        <taxon>environmental samples</taxon>
    </lineage>
</organism>
<dbReference type="GO" id="GO:0006508">
    <property type="term" value="P:proteolysis"/>
    <property type="evidence" value="ECO:0007669"/>
    <property type="project" value="UniProtKB-KW"/>
</dbReference>
<name>K1XI29_9BACT</name>
<dbReference type="CDD" id="cd00229">
    <property type="entry name" value="SGNH_hydrolase"/>
    <property type="match status" value="1"/>
</dbReference>
<keyword evidence="2" id="KW-0645">Protease</keyword>
<evidence type="ECO:0000259" key="1">
    <source>
        <dbReference type="Pfam" id="PF13472"/>
    </source>
</evidence>
<dbReference type="SUPFAM" id="SSF52266">
    <property type="entry name" value="SGNH hydrolase"/>
    <property type="match status" value="1"/>
</dbReference>
<accession>K1XI29</accession>